<sequence length="166" mass="19564">RNQQARASTLGRRFCLKIKSSQELLNHPNYIKFLKLTISNKVMTDKLRVARSWTSQSSDREVPSLYSSMSKIVIKQKVEKDGLQKAVMEPEQRQNNENVNSERVEEIFINSDKTAEDIKRKKRNELNDNLPEDDGRYRYGEKNVFLQNFFKFYLNVIPFGIQKNED</sequence>
<dbReference type="AlphaFoldDB" id="A0A3M7SDB9"/>
<name>A0A3M7SDB9_BRAPC</name>
<dbReference type="EMBL" id="REGN01001623">
    <property type="protein sequence ID" value="RNA33530.1"/>
    <property type="molecule type" value="Genomic_DNA"/>
</dbReference>
<evidence type="ECO:0000313" key="2">
    <source>
        <dbReference type="Proteomes" id="UP000276133"/>
    </source>
</evidence>
<keyword evidence="2" id="KW-1185">Reference proteome</keyword>
<gene>
    <name evidence="1" type="ORF">BpHYR1_050318</name>
</gene>
<dbReference type="Proteomes" id="UP000276133">
    <property type="component" value="Unassembled WGS sequence"/>
</dbReference>
<proteinExistence type="predicted"/>
<accession>A0A3M7SDB9</accession>
<evidence type="ECO:0000313" key="1">
    <source>
        <dbReference type="EMBL" id="RNA33530.1"/>
    </source>
</evidence>
<organism evidence="1 2">
    <name type="scientific">Brachionus plicatilis</name>
    <name type="common">Marine rotifer</name>
    <name type="synonym">Brachionus muelleri</name>
    <dbReference type="NCBI Taxonomy" id="10195"/>
    <lineage>
        <taxon>Eukaryota</taxon>
        <taxon>Metazoa</taxon>
        <taxon>Spiralia</taxon>
        <taxon>Gnathifera</taxon>
        <taxon>Rotifera</taxon>
        <taxon>Eurotatoria</taxon>
        <taxon>Monogononta</taxon>
        <taxon>Pseudotrocha</taxon>
        <taxon>Ploima</taxon>
        <taxon>Brachionidae</taxon>
        <taxon>Brachionus</taxon>
    </lineage>
</organism>
<reference evidence="1 2" key="1">
    <citation type="journal article" date="2018" name="Sci. Rep.">
        <title>Genomic signatures of local adaptation to the degree of environmental predictability in rotifers.</title>
        <authorList>
            <person name="Franch-Gras L."/>
            <person name="Hahn C."/>
            <person name="Garcia-Roger E.M."/>
            <person name="Carmona M.J."/>
            <person name="Serra M."/>
            <person name="Gomez A."/>
        </authorList>
    </citation>
    <scope>NUCLEOTIDE SEQUENCE [LARGE SCALE GENOMIC DNA]</scope>
    <source>
        <strain evidence="1">HYR1</strain>
    </source>
</reference>
<feature type="non-terminal residue" evidence="1">
    <location>
        <position position="1"/>
    </location>
</feature>
<protein>
    <submittedName>
        <fullName evidence="1">Uncharacterized protein</fullName>
    </submittedName>
</protein>
<comment type="caution">
    <text evidence="1">The sequence shown here is derived from an EMBL/GenBank/DDBJ whole genome shotgun (WGS) entry which is preliminary data.</text>
</comment>